<dbReference type="Gene3D" id="2.60.120.560">
    <property type="entry name" value="Exo-inulinase, domain 1"/>
    <property type="match status" value="1"/>
</dbReference>
<keyword evidence="6" id="KW-1185">Reference proteome</keyword>
<accession>A0A7W5H433</accession>
<gene>
    <name evidence="5" type="ORF">FHS27_000175</name>
</gene>
<dbReference type="Proteomes" id="UP000536179">
    <property type="component" value="Unassembled WGS sequence"/>
</dbReference>
<dbReference type="PANTHER" id="PTHR42800:SF1">
    <property type="entry name" value="EXOINULINASE INUD (AFU_ORTHOLOGUE AFUA_5G00480)"/>
    <property type="match status" value="1"/>
</dbReference>
<evidence type="ECO:0000259" key="4">
    <source>
        <dbReference type="Pfam" id="PF00251"/>
    </source>
</evidence>
<protein>
    <submittedName>
        <fullName evidence="5">Sucrose-6-phosphate hydrolase SacC (GH32 family)</fullName>
    </submittedName>
</protein>
<proteinExistence type="inferred from homology"/>
<dbReference type="InterPro" id="IPR013320">
    <property type="entry name" value="ConA-like_dom_sf"/>
</dbReference>
<dbReference type="RefSeq" id="WP_184300442.1">
    <property type="nucleotide sequence ID" value="NZ_JACHXU010000001.1"/>
</dbReference>
<dbReference type="SUPFAM" id="SSF75005">
    <property type="entry name" value="Arabinanase/levansucrase/invertase"/>
    <property type="match status" value="1"/>
</dbReference>
<feature type="domain" description="Glycosyl hydrolase family 32 N-terminal" evidence="4">
    <location>
        <begin position="229"/>
        <end position="516"/>
    </location>
</feature>
<organism evidence="5 6">
    <name type="scientific">Aporhodopirellula rubra</name>
    <dbReference type="NCBI Taxonomy" id="980271"/>
    <lineage>
        <taxon>Bacteria</taxon>
        <taxon>Pseudomonadati</taxon>
        <taxon>Planctomycetota</taxon>
        <taxon>Planctomycetia</taxon>
        <taxon>Pirellulales</taxon>
        <taxon>Pirellulaceae</taxon>
        <taxon>Aporhodopirellula</taxon>
    </lineage>
</organism>
<dbReference type="SMART" id="SM00640">
    <property type="entry name" value="Glyco_32"/>
    <property type="match status" value="1"/>
</dbReference>
<dbReference type="PANTHER" id="PTHR42800">
    <property type="entry name" value="EXOINULINASE INUD (AFU_ORTHOLOGUE AFUA_5G00480)"/>
    <property type="match status" value="1"/>
</dbReference>
<dbReference type="AlphaFoldDB" id="A0A7W5H433"/>
<keyword evidence="2 5" id="KW-0378">Hydrolase</keyword>
<evidence type="ECO:0000256" key="3">
    <source>
        <dbReference type="ARBA" id="ARBA00023295"/>
    </source>
</evidence>
<dbReference type="SUPFAM" id="SSF49899">
    <property type="entry name" value="Concanavalin A-like lectins/glucanases"/>
    <property type="match status" value="1"/>
</dbReference>
<evidence type="ECO:0000313" key="5">
    <source>
        <dbReference type="EMBL" id="MBB3204411.1"/>
    </source>
</evidence>
<reference evidence="5 6" key="1">
    <citation type="submission" date="2020-08" db="EMBL/GenBank/DDBJ databases">
        <title>Genomic Encyclopedia of Type Strains, Phase III (KMG-III): the genomes of soil and plant-associated and newly described type strains.</title>
        <authorList>
            <person name="Whitman W."/>
        </authorList>
    </citation>
    <scope>NUCLEOTIDE SEQUENCE [LARGE SCALE GENOMIC DNA]</scope>
    <source>
        <strain evidence="5 6">CECT 8075</strain>
    </source>
</reference>
<dbReference type="InterPro" id="IPR013148">
    <property type="entry name" value="Glyco_hydro_32_N"/>
</dbReference>
<evidence type="ECO:0000313" key="6">
    <source>
        <dbReference type="Proteomes" id="UP000536179"/>
    </source>
</evidence>
<dbReference type="CDD" id="cd18622">
    <property type="entry name" value="GH32_Inu-like"/>
    <property type="match status" value="1"/>
</dbReference>
<dbReference type="Gene3D" id="2.115.10.20">
    <property type="entry name" value="Glycosyl hydrolase domain, family 43"/>
    <property type="match status" value="1"/>
</dbReference>
<evidence type="ECO:0000256" key="1">
    <source>
        <dbReference type="ARBA" id="ARBA00009902"/>
    </source>
</evidence>
<evidence type="ECO:0000256" key="2">
    <source>
        <dbReference type="ARBA" id="ARBA00022801"/>
    </source>
</evidence>
<dbReference type="InterPro" id="IPR023296">
    <property type="entry name" value="Glyco_hydro_beta-prop_sf"/>
</dbReference>
<name>A0A7W5H433_9BACT</name>
<sequence>MIEMLNPFLCRPVIAGLISVALVSTFISESTAEEWLFPNSGFEAGTLDGWTAEGDAFTLQPTRGDNPNARGRESSFHEGDFWIGTYERHDGKSGKPGAVRGDVAVGTLTSPVFTITKPWISFKVGGGYHPGQCGVGLLVDGELIELSSGVDSESMVSVSSDVTEHVGKPARIVIYDNVTGGWGHINADHFTATDQAVIDERSKFAFVDGISAEAYPGTAYDQQRRPQFHFTSKQNWLNDPNGMIFDGEKYHLFFQHNPKGTNWGNMTWGHATSPDMLRWTQVEHALLPYSIDGRPGTIYSGTAVVDHNNSLGKQVGDTKTLVAFYTFATKPKFYQAMAYSNDLGDTWTYWNEGRAVVENQGFDHGERDPKVFWHAPSNQWVMVLWVQQNPGRVRFFTSKNLTDWEFASDLLRDWAFECMDVVFLPVDGDKDNVKCLIYDASFDYEIGEFDGEKFVSETGPLVTGGGNFYAAQTFYNQPQHRAIQMGWMRGGPNAADVYDVPFNQQMSFPSELKIRSTPDGLRVACSPIREIDSLVKDTYEVGEVELVEGANLLSNVDPLDLVDMTIEFEPGTAKQVVFDLPSVRVTYDSETASATYGGREKDGNRVKHELMPDLKSRDGMVRLRFLVDRMTLEAYRLDGADFRAVYTLPNPVSESQSIHSVGGTANIKSLTIRRLGSIWE</sequence>
<keyword evidence="3" id="KW-0326">Glycosidase</keyword>
<dbReference type="GO" id="GO:0005737">
    <property type="term" value="C:cytoplasm"/>
    <property type="evidence" value="ECO:0007669"/>
    <property type="project" value="TreeGrafter"/>
</dbReference>
<comment type="similarity">
    <text evidence="1">Belongs to the glycosyl hydrolase 32 family.</text>
</comment>
<dbReference type="InterPro" id="IPR001362">
    <property type="entry name" value="Glyco_hydro_32"/>
</dbReference>
<dbReference type="Pfam" id="PF00251">
    <property type="entry name" value="Glyco_hydro_32N"/>
    <property type="match status" value="1"/>
</dbReference>
<dbReference type="GO" id="GO:0004575">
    <property type="term" value="F:sucrose alpha-glucosidase activity"/>
    <property type="evidence" value="ECO:0007669"/>
    <property type="project" value="TreeGrafter"/>
</dbReference>
<comment type="caution">
    <text evidence="5">The sequence shown here is derived from an EMBL/GenBank/DDBJ whole genome shotgun (WGS) entry which is preliminary data.</text>
</comment>
<dbReference type="EMBL" id="JACHXU010000001">
    <property type="protein sequence ID" value="MBB3204411.1"/>
    <property type="molecule type" value="Genomic_DNA"/>
</dbReference>
<dbReference type="GO" id="GO:0005987">
    <property type="term" value="P:sucrose catabolic process"/>
    <property type="evidence" value="ECO:0007669"/>
    <property type="project" value="TreeGrafter"/>
</dbReference>